<feature type="non-terminal residue" evidence="1">
    <location>
        <position position="278"/>
    </location>
</feature>
<name>A0A382WEC7_9ZZZZ</name>
<evidence type="ECO:0000313" key="1">
    <source>
        <dbReference type="EMBL" id="SVD57122.1"/>
    </source>
</evidence>
<accession>A0A382WEC7</accession>
<proteinExistence type="predicted"/>
<dbReference type="EMBL" id="UINC01159176">
    <property type="protein sequence ID" value="SVD57122.1"/>
    <property type="molecule type" value="Genomic_DNA"/>
</dbReference>
<dbReference type="AlphaFoldDB" id="A0A382WEC7"/>
<protein>
    <submittedName>
        <fullName evidence="1">Uncharacterized protein</fullName>
    </submittedName>
</protein>
<reference evidence="1" key="1">
    <citation type="submission" date="2018-05" db="EMBL/GenBank/DDBJ databases">
        <authorList>
            <person name="Lanie J.A."/>
            <person name="Ng W.-L."/>
            <person name="Kazmierczak K.M."/>
            <person name="Andrzejewski T.M."/>
            <person name="Davidsen T.M."/>
            <person name="Wayne K.J."/>
            <person name="Tettelin H."/>
            <person name="Glass J.I."/>
            <person name="Rusch D."/>
            <person name="Podicherti R."/>
            <person name="Tsui H.-C.T."/>
            <person name="Winkler M.E."/>
        </authorList>
    </citation>
    <scope>NUCLEOTIDE SEQUENCE</scope>
</reference>
<gene>
    <name evidence="1" type="ORF">METZ01_LOCUS409976</name>
</gene>
<sequence length="278" mass="31333">VRPFKKLKTWNLPLVKLPYWEKNILGVISFPDQSLSTSEEPLLRTWVEWCRDIGISECQIQELGNSFYAKIPGHVQVSGLCNRLYKNVVTGTLEEMSKETYLRLHFVPGDERAEDMETLKIAAGTVKLRKAYGHQYWDENTSSGAVWCTSSQVDADFNPRPAGYILQRGFLGVSIYSGSGSTPDGIVALDKDVSAYITKDSDFPVSSGTILDHSFLWEKKTGEVVSTYSIRPYKMWIPGLYLARYVIQIHVKGEQFGKDYQVPVLQYGLGVLRQGVFG</sequence>
<organism evidence="1">
    <name type="scientific">marine metagenome</name>
    <dbReference type="NCBI Taxonomy" id="408172"/>
    <lineage>
        <taxon>unclassified sequences</taxon>
        <taxon>metagenomes</taxon>
        <taxon>ecological metagenomes</taxon>
    </lineage>
</organism>
<feature type="non-terminal residue" evidence="1">
    <location>
        <position position="1"/>
    </location>
</feature>